<evidence type="ECO:0000313" key="3">
    <source>
        <dbReference type="RefSeq" id="XP_065643480.1"/>
    </source>
</evidence>
<sequence>MLGAKKIQRNHPNDITDCCHEMKEMEINRLNNSLGVVASSVGANIITSVAPATTVASGSTLNNVDNNEERELIKKELIKESWKRRNGKKTKQLHGRNEGNSVW</sequence>
<keyword evidence="2" id="KW-1185">Reference proteome</keyword>
<organism evidence="2 4">
    <name type="scientific">Hydra vulgaris</name>
    <name type="common">Hydra</name>
    <name type="synonym">Hydra attenuata</name>
    <dbReference type="NCBI Taxonomy" id="6087"/>
    <lineage>
        <taxon>Eukaryota</taxon>
        <taxon>Metazoa</taxon>
        <taxon>Cnidaria</taxon>
        <taxon>Hydrozoa</taxon>
        <taxon>Hydroidolina</taxon>
        <taxon>Anthoathecata</taxon>
        <taxon>Aplanulata</taxon>
        <taxon>Hydridae</taxon>
        <taxon>Hydra</taxon>
    </lineage>
</organism>
<name>A0ABM4B3T5_HYDVU</name>
<evidence type="ECO:0000256" key="1">
    <source>
        <dbReference type="SAM" id="MobiDB-lite"/>
    </source>
</evidence>
<reference evidence="2 3" key="1">
    <citation type="submission" date="2025-05" db="UniProtKB">
        <authorList>
            <consortium name="RefSeq"/>
        </authorList>
    </citation>
    <scope>NUCLEOTIDE SEQUENCE [LARGE SCALE GENOMIC DNA]</scope>
</reference>
<evidence type="ECO:0000313" key="6">
    <source>
        <dbReference type="RefSeq" id="XP_065643483.1"/>
    </source>
</evidence>
<dbReference type="Proteomes" id="UP001652625">
    <property type="component" value="Chromosome 01"/>
</dbReference>
<evidence type="ECO:0000313" key="5">
    <source>
        <dbReference type="RefSeq" id="XP_065643482.1"/>
    </source>
</evidence>
<gene>
    <name evidence="3 4 5 6" type="primary">LOC136075111</name>
</gene>
<proteinExistence type="predicted"/>
<dbReference type="RefSeq" id="XP_065643482.1">
    <property type="nucleotide sequence ID" value="XM_065787410.1"/>
</dbReference>
<dbReference type="RefSeq" id="XP_065643483.1">
    <property type="nucleotide sequence ID" value="XM_065787411.1"/>
</dbReference>
<feature type="region of interest" description="Disordered" evidence="1">
    <location>
        <begin position="83"/>
        <end position="103"/>
    </location>
</feature>
<dbReference type="RefSeq" id="XP_065643480.1">
    <property type="nucleotide sequence ID" value="XM_065787408.1"/>
</dbReference>
<feature type="compositionally biased region" description="Basic residues" evidence="1">
    <location>
        <begin position="84"/>
        <end position="94"/>
    </location>
</feature>
<dbReference type="RefSeq" id="XP_065643481.1">
    <property type="nucleotide sequence ID" value="XM_065787409.1"/>
</dbReference>
<accession>A0ABM4B3T5</accession>
<dbReference type="GeneID" id="136075111"/>
<protein>
    <submittedName>
        <fullName evidence="3 4">Uncharacterized protein LOC136075111</fullName>
    </submittedName>
</protein>
<evidence type="ECO:0000313" key="2">
    <source>
        <dbReference type="Proteomes" id="UP001652625"/>
    </source>
</evidence>
<evidence type="ECO:0000313" key="4">
    <source>
        <dbReference type="RefSeq" id="XP_065643481.1"/>
    </source>
</evidence>